<dbReference type="GO" id="GO:0090313">
    <property type="term" value="P:regulation of protein targeting to membrane"/>
    <property type="evidence" value="ECO:0007669"/>
    <property type="project" value="TreeGrafter"/>
</dbReference>
<dbReference type="EMBL" id="RBLG01000001">
    <property type="protein sequence ID" value="RKS56050.1"/>
    <property type="molecule type" value="Genomic_DNA"/>
</dbReference>
<keyword evidence="3" id="KW-1185">Reference proteome</keyword>
<reference evidence="2 3" key="1">
    <citation type="submission" date="2018-10" db="EMBL/GenBank/DDBJ databases">
        <title>Genomic Encyclopedia of Archaeal and Bacterial Type Strains, Phase II (KMG-II): from individual species to whole genera.</title>
        <authorList>
            <person name="Goeker M."/>
        </authorList>
    </citation>
    <scope>NUCLEOTIDE SEQUENCE [LARGE SCALE GENOMIC DNA]</scope>
    <source>
        <strain evidence="2 3">DSM 19839</strain>
    </source>
</reference>
<gene>
    <name evidence="2" type="ORF">BC962_1027</name>
</gene>
<keyword evidence="1" id="KW-0472">Membrane</keyword>
<dbReference type="OrthoDB" id="596403at2"/>
<name>A0A495PZT9_9FLAO</name>
<evidence type="ECO:0000313" key="3">
    <source>
        <dbReference type="Proteomes" id="UP000276282"/>
    </source>
</evidence>
<dbReference type="PANTHER" id="PTHR30441:SF8">
    <property type="entry name" value="DUF748 DOMAIN-CONTAINING PROTEIN"/>
    <property type="match status" value="1"/>
</dbReference>
<evidence type="ECO:0000256" key="1">
    <source>
        <dbReference type="SAM" id="Phobius"/>
    </source>
</evidence>
<dbReference type="PANTHER" id="PTHR30441">
    <property type="entry name" value="DUF748 DOMAIN-CONTAINING PROTEIN"/>
    <property type="match status" value="1"/>
</dbReference>
<dbReference type="InterPro" id="IPR052894">
    <property type="entry name" value="AsmA-related"/>
</dbReference>
<comment type="caution">
    <text evidence="2">The sequence shown here is derived from an EMBL/GenBank/DDBJ whole genome shotgun (WGS) entry which is preliminary data.</text>
</comment>
<dbReference type="AlphaFoldDB" id="A0A495PZT9"/>
<keyword evidence="1" id="KW-1133">Transmembrane helix</keyword>
<proteinExistence type="predicted"/>
<dbReference type="GO" id="GO:0005886">
    <property type="term" value="C:plasma membrane"/>
    <property type="evidence" value="ECO:0007669"/>
    <property type="project" value="TreeGrafter"/>
</dbReference>
<feature type="transmembrane region" description="Helical" evidence="1">
    <location>
        <begin position="7"/>
        <end position="26"/>
    </location>
</feature>
<dbReference type="Proteomes" id="UP000276282">
    <property type="component" value="Unassembled WGS sequence"/>
</dbReference>
<evidence type="ECO:0000313" key="2">
    <source>
        <dbReference type="EMBL" id="RKS56050.1"/>
    </source>
</evidence>
<keyword evidence="1" id="KW-0812">Transmembrane</keyword>
<accession>A0A495PZT9</accession>
<sequence length="892" mass="98071">MKKAFKIIGFSLLVIIVLLITAPFIFEAQLKDMVKKTINKNVNATVEFSDLDLTLFRSFPQATLVLKDLSIINKAPFAGDTLAVSEELLLEMSIKELFKGSDQPKKIDELILNKAFVNIKVDSLGNNNYDIAIVDSTAVDTDSISNPFQLDLKHYEINNSRLKYVDESNKMALSLENLNHQGTGDFSLAQSELDTETNSLISLDYDGTNYLNKNKLALDAVIQMDLDKLKYTFLENQATLNQLPLTFNGYVQVNEDNNEIDLSFKTPSSSFKNFLAVIPAIYAKNIENVDTKGDFIVSGIINGIVDDTYIPKMDIKISSSNASFKYPDLPKGVDDINIDVAIINETGLIDDTFLDINKMSFRIDQDNFSGNGEIKNLTGNMLVDLAVKGTINLANLEKAYPLEMQQDLNGILTADLKTSFDMNSIEKEQYQNVNSSGVASIKNFSYKTPEIPNEVKIASANFKFNQGNVQVSEMMLTSGKTDINATGSIQNLMGYLFTDQQLKGNFQVKSNTFSVNDFMVAETKTIEKTNEEGVPTEKPKVVTTGKEAIKIPSFLDATLVFNANTVLYDNLELKNVVGTMIIKDETATLKNVTSNIFDGSIALSGNVSTKNAIPTFTMDMGLNALDISKSFEGLDLLQSLAPIAKALQGKLQTQINLSGNLNEDFTPQLSSLAGQALAQLLTAEVNPEKMALLTTLDEKLKFINFKDINLDNLRGKLIFNDGNVEVTPFDFNVKGIKVTVAGNHSFDNIMDYNLTLDVPAKMLGSEIGNTLSKLSAQDLQNMTVAVPIGLKGSFQSPQINLNMQQAVSGLTQQIIAQQKKELTNKGIDALGNILTGQNKQTPKTVDSTGTPVITPKDTIRNQQQQQVKDVAKDILGGFLNKKPKKVDTTKVN</sequence>
<protein>
    <submittedName>
        <fullName evidence="2">AsmA-like protein</fullName>
    </submittedName>
</protein>
<organism evidence="2 3">
    <name type="scientific">Gillisia mitskevichiae</name>
    <dbReference type="NCBI Taxonomy" id="270921"/>
    <lineage>
        <taxon>Bacteria</taxon>
        <taxon>Pseudomonadati</taxon>
        <taxon>Bacteroidota</taxon>
        <taxon>Flavobacteriia</taxon>
        <taxon>Flavobacteriales</taxon>
        <taxon>Flavobacteriaceae</taxon>
        <taxon>Gillisia</taxon>
    </lineage>
</organism>
<dbReference type="RefSeq" id="WP_121344780.1">
    <property type="nucleotide sequence ID" value="NZ_RBLG01000001.1"/>
</dbReference>